<dbReference type="Proteomes" id="UP000295765">
    <property type="component" value="Unassembled WGS sequence"/>
</dbReference>
<comment type="similarity">
    <text evidence="1">Belongs to the enoyl-CoA hydratase/isomerase family.</text>
</comment>
<keyword evidence="2" id="KW-0456">Lyase</keyword>
<organism evidence="3 4">
    <name type="scientific">Plasticicumulans lactativorans</name>
    <dbReference type="NCBI Taxonomy" id="1133106"/>
    <lineage>
        <taxon>Bacteria</taxon>
        <taxon>Pseudomonadati</taxon>
        <taxon>Pseudomonadota</taxon>
        <taxon>Gammaproteobacteria</taxon>
        <taxon>Candidatus Competibacteraceae</taxon>
        <taxon>Plasticicumulans</taxon>
    </lineage>
</organism>
<dbReference type="CDD" id="cd06558">
    <property type="entry name" value="crotonase-like"/>
    <property type="match status" value="1"/>
</dbReference>
<dbReference type="PANTHER" id="PTHR11941">
    <property type="entry name" value="ENOYL-COA HYDRATASE-RELATED"/>
    <property type="match status" value="1"/>
</dbReference>
<dbReference type="RefSeq" id="WP_132542553.1">
    <property type="nucleotide sequence ID" value="NZ_SLWY01000011.1"/>
</dbReference>
<evidence type="ECO:0000256" key="1">
    <source>
        <dbReference type="ARBA" id="ARBA00005254"/>
    </source>
</evidence>
<dbReference type="GO" id="GO:0006635">
    <property type="term" value="P:fatty acid beta-oxidation"/>
    <property type="evidence" value="ECO:0007669"/>
    <property type="project" value="TreeGrafter"/>
</dbReference>
<evidence type="ECO:0000313" key="3">
    <source>
        <dbReference type="EMBL" id="TCO80838.1"/>
    </source>
</evidence>
<dbReference type="AlphaFoldDB" id="A0A4R2LDB4"/>
<dbReference type="InterPro" id="IPR014748">
    <property type="entry name" value="Enoyl-CoA_hydra_C"/>
</dbReference>
<protein>
    <submittedName>
        <fullName evidence="3">Enoyl-CoA hydratase</fullName>
    </submittedName>
</protein>
<dbReference type="SUPFAM" id="SSF52096">
    <property type="entry name" value="ClpP/crotonase"/>
    <property type="match status" value="1"/>
</dbReference>
<proteinExistence type="inferred from homology"/>
<dbReference type="FunFam" id="3.90.226.10:FF:000009">
    <property type="entry name" value="Carnitinyl-CoA dehydratase"/>
    <property type="match status" value="1"/>
</dbReference>
<dbReference type="OrthoDB" id="9807606at2"/>
<evidence type="ECO:0000256" key="2">
    <source>
        <dbReference type="ARBA" id="ARBA00023239"/>
    </source>
</evidence>
<sequence length="261" mass="27323">MSYDNLLLEEPEAGIWRLTLNRPHALNALNAATVAELHAAVLAVGAAPGARVLLVTGAGDKAFVAGADIKEIVDLTPLGIRAFGSRAHAAFAAIADLPVPVIAVVNGYALGGGLELALACDWIIASERAVFGLPEVSIGATPGFGGTQRLPRRIGRARALELVCTGRQVRAAEAAAIGLANHVYAPERLAEEALALARTIAGKAPLAVRLSKEAVRSGGELDLDSGCRFEAQIFGLAWSTEDQKEGMHAFIEKRPPVFRGR</sequence>
<dbReference type="GO" id="GO:0016836">
    <property type="term" value="F:hydro-lyase activity"/>
    <property type="evidence" value="ECO:0007669"/>
    <property type="project" value="UniProtKB-ARBA"/>
</dbReference>
<accession>A0A4R2LDB4</accession>
<dbReference type="PANTHER" id="PTHR11941:SF54">
    <property type="entry name" value="ENOYL-COA HYDRATASE, MITOCHONDRIAL"/>
    <property type="match status" value="1"/>
</dbReference>
<dbReference type="InterPro" id="IPR001753">
    <property type="entry name" value="Enoyl-CoA_hydra/iso"/>
</dbReference>
<keyword evidence="4" id="KW-1185">Reference proteome</keyword>
<comment type="caution">
    <text evidence="3">The sequence shown here is derived from an EMBL/GenBank/DDBJ whole genome shotgun (WGS) entry which is preliminary data.</text>
</comment>
<dbReference type="Gene3D" id="3.90.226.10">
    <property type="entry name" value="2-enoyl-CoA Hydratase, Chain A, domain 1"/>
    <property type="match status" value="1"/>
</dbReference>
<evidence type="ECO:0000313" key="4">
    <source>
        <dbReference type="Proteomes" id="UP000295765"/>
    </source>
</evidence>
<dbReference type="Gene3D" id="1.10.12.10">
    <property type="entry name" value="Lyase 2-enoyl-coa Hydratase, Chain A, domain 2"/>
    <property type="match status" value="1"/>
</dbReference>
<name>A0A4R2LDB4_9GAMM</name>
<gene>
    <name evidence="3" type="ORF">EV699_11139</name>
</gene>
<reference evidence="3 4" key="1">
    <citation type="submission" date="2019-03" db="EMBL/GenBank/DDBJ databases">
        <title>Genomic Encyclopedia of Type Strains, Phase IV (KMG-IV): sequencing the most valuable type-strain genomes for metagenomic binning, comparative biology and taxonomic classification.</title>
        <authorList>
            <person name="Goeker M."/>
        </authorList>
    </citation>
    <scope>NUCLEOTIDE SEQUENCE [LARGE SCALE GENOMIC DNA]</scope>
    <source>
        <strain evidence="3 4">DSM 25287</strain>
    </source>
</reference>
<dbReference type="FunFam" id="1.10.12.10:FF:000001">
    <property type="entry name" value="Probable enoyl-CoA hydratase, mitochondrial"/>
    <property type="match status" value="1"/>
</dbReference>
<dbReference type="Pfam" id="PF00378">
    <property type="entry name" value="ECH_1"/>
    <property type="match status" value="1"/>
</dbReference>
<dbReference type="InterPro" id="IPR029045">
    <property type="entry name" value="ClpP/crotonase-like_dom_sf"/>
</dbReference>
<dbReference type="EMBL" id="SLWY01000011">
    <property type="protein sequence ID" value="TCO80838.1"/>
    <property type="molecule type" value="Genomic_DNA"/>
</dbReference>